<sequence length="315" mass="33836">MGTATATPMAREAAALPLSMVLVQAIMIGMVVLSKLALNAGMQPMVLMVYRNLIAATIVAPLAVIFERDMWKEVNGAVFGWISANATFGILLAMGLYYFGLRTTGAAYSAIFLNLVPIVTFIIAIALRAEKLALRNQAGKMKLLGTLLCVGGTMVASLLKGHILHLWPTGLLRISSAQSPASPAAAHHGMVTGTLFLCGSCLSYALWMNVQAKLANLFPSKYWTTMLTCLLGSIESFGVGICLNHDRGAWKLKWDLELLTVVYSGVFNTGVAFVLISWAISRRGLIYPPMFNSMSLIGATVLDSVLLGTNIYVGR</sequence>
<feature type="domain" description="EamA" evidence="7">
    <location>
        <begin position="192"/>
        <end position="311"/>
    </location>
</feature>
<feature type="transmembrane region" description="Helical" evidence="6">
    <location>
        <begin position="187"/>
        <end position="210"/>
    </location>
</feature>
<evidence type="ECO:0000256" key="1">
    <source>
        <dbReference type="ARBA" id="ARBA00004141"/>
    </source>
</evidence>
<comment type="similarity">
    <text evidence="2 6">Belongs to the drug/metabolite transporter (DMT) superfamily. Plant drug/metabolite exporter (P-DME) (TC 2.A.7.4) family.</text>
</comment>
<feature type="transmembrane region" description="Helical" evidence="6">
    <location>
        <begin position="45"/>
        <end position="66"/>
    </location>
</feature>
<keyword evidence="4 6" id="KW-1133">Transmembrane helix</keyword>
<feature type="transmembrane region" description="Helical" evidence="6">
    <location>
        <begin position="147"/>
        <end position="167"/>
    </location>
</feature>
<evidence type="ECO:0000313" key="9">
    <source>
        <dbReference type="Proteomes" id="UP001054889"/>
    </source>
</evidence>
<feature type="transmembrane region" description="Helical" evidence="6">
    <location>
        <begin position="261"/>
        <end position="281"/>
    </location>
</feature>
<evidence type="ECO:0000256" key="4">
    <source>
        <dbReference type="ARBA" id="ARBA00022989"/>
    </source>
</evidence>
<organism evidence="8 9">
    <name type="scientific">Eleusine coracana subsp. coracana</name>
    <dbReference type="NCBI Taxonomy" id="191504"/>
    <lineage>
        <taxon>Eukaryota</taxon>
        <taxon>Viridiplantae</taxon>
        <taxon>Streptophyta</taxon>
        <taxon>Embryophyta</taxon>
        <taxon>Tracheophyta</taxon>
        <taxon>Spermatophyta</taxon>
        <taxon>Magnoliopsida</taxon>
        <taxon>Liliopsida</taxon>
        <taxon>Poales</taxon>
        <taxon>Poaceae</taxon>
        <taxon>PACMAD clade</taxon>
        <taxon>Chloridoideae</taxon>
        <taxon>Cynodonteae</taxon>
        <taxon>Eleusininae</taxon>
        <taxon>Eleusine</taxon>
    </lineage>
</organism>
<feature type="transmembrane region" description="Helical" evidence="6">
    <location>
        <begin position="78"/>
        <end position="100"/>
    </location>
</feature>
<feature type="transmembrane region" description="Helical" evidence="6">
    <location>
        <begin position="12"/>
        <end position="33"/>
    </location>
</feature>
<dbReference type="SUPFAM" id="SSF103481">
    <property type="entry name" value="Multidrug resistance efflux transporter EmrE"/>
    <property type="match status" value="1"/>
</dbReference>
<dbReference type="AlphaFoldDB" id="A0AAV5DXZ6"/>
<keyword evidence="9" id="KW-1185">Reference proteome</keyword>
<comment type="caution">
    <text evidence="8">The sequence shown here is derived from an EMBL/GenBank/DDBJ whole genome shotgun (WGS) entry which is preliminary data.</text>
</comment>
<keyword evidence="3 6" id="KW-0812">Transmembrane</keyword>
<evidence type="ECO:0000256" key="5">
    <source>
        <dbReference type="ARBA" id="ARBA00023136"/>
    </source>
</evidence>
<comment type="subcellular location">
    <subcellularLocation>
        <location evidence="1 6">Membrane</location>
        <topology evidence="1 6">Multi-pass membrane protein</topology>
    </subcellularLocation>
</comment>
<reference evidence="8" key="2">
    <citation type="submission" date="2021-12" db="EMBL/GenBank/DDBJ databases">
        <title>Resequencing data analysis of finger millet.</title>
        <authorList>
            <person name="Hatakeyama M."/>
            <person name="Aluri S."/>
            <person name="Balachadran M.T."/>
            <person name="Sivarajan S.R."/>
            <person name="Poveda L."/>
            <person name="Shimizu-Inatsugi R."/>
            <person name="Schlapbach R."/>
            <person name="Sreeman S.M."/>
            <person name="Shimizu K.K."/>
        </authorList>
    </citation>
    <scope>NUCLEOTIDE SEQUENCE</scope>
</reference>
<dbReference type="InterPro" id="IPR030184">
    <property type="entry name" value="WAT1-related"/>
</dbReference>
<protein>
    <recommendedName>
        <fullName evidence="6">WAT1-related protein</fullName>
    </recommendedName>
</protein>
<dbReference type="InterPro" id="IPR037185">
    <property type="entry name" value="EmrE-like"/>
</dbReference>
<name>A0AAV5DXZ6_ELECO</name>
<dbReference type="GO" id="GO:0022857">
    <property type="term" value="F:transmembrane transporter activity"/>
    <property type="evidence" value="ECO:0007669"/>
    <property type="project" value="InterPro"/>
</dbReference>
<evidence type="ECO:0000256" key="2">
    <source>
        <dbReference type="ARBA" id="ARBA00007635"/>
    </source>
</evidence>
<dbReference type="Pfam" id="PF00892">
    <property type="entry name" value="EamA"/>
    <property type="match status" value="2"/>
</dbReference>
<evidence type="ECO:0000313" key="8">
    <source>
        <dbReference type="EMBL" id="GJN15260.1"/>
    </source>
</evidence>
<feature type="transmembrane region" description="Helical" evidence="6">
    <location>
        <begin position="293"/>
        <end position="313"/>
    </location>
</feature>
<reference evidence="8" key="1">
    <citation type="journal article" date="2018" name="DNA Res.">
        <title>Multiple hybrid de novo genome assembly of finger millet, an orphan allotetraploid crop.</title>
        <authorList>
            <person name="Hatakeyama M."/>
            <person name="Aluri S."/>
            <person name="Balachadran M.T."/>
            <person name="Sivarajan S.R."/>
            <person name="Patrignani A."/>
            <person name="Gruter S."/>
            <person name="Poveda L."/>
            <person name="Shimizu-Inatsugi R."/>
            <person name="Baeten J."/>
            <person name="Francoijs K.J."/>
            <person name="Nataraja K.N."/>
            <person name="Reddy Y.A.N."/>
            <person name="Phadnis S."/>
            <person name="Ravikumar R.L."/>
            <person name="Schlapbach R."/>
            <person name="Sreeman S.M."/>
            <person name="Shimizu K.K."/>
        </authorList>
    </citation>
    <scope>NUCLEOTIDE SEQUENCE</scope>
</reference>
<accession>A0AAV5DXZ6</accession>
<gene>
    <name evidence="8" type="primary">gb02156</name>
    <name evidence="8" type="ORF">PR202_gb02156</name>
</gene>
<dbReference type="InterPro" id="IPR000620">
    <property type="entry name" value="EamA_dom"/>
</dbReference>
<dbReference type="Proteomes" id="UP001054889">
    <property type="component" value="Unassembled WGS sequence"/>
</dbReference>
<feature type="transmembrane region" description="Helical" evidence="6">
    <location>
        <begin position="106"/>
        <end position="127"/>
    </location>
</feature>
<keyword evidence="5 6" id="KW-0472">Membrane</keyword>
<dbReference type="GO" id="GO:0016020">
    <property type="term" value="C:membrane"/>
    <property type="evidence" value="ECO:0007669"/>
    <property type="project" value="UniProtKB-SubCell"/>
</dbReference>
<dbReference type="EMBL" id="BQKI01000071">
    <property type="protein sequence ID" value="GJN15260.1"/>
    <property type="molecule type" value="Genomic_DNA"/>
</dbReference>
<feature type="domain" description="EamA" evidence="7">
    <location>
        <begin position="21"/>
        <end position="157"/>
    </location>
</feature>
<dbReference type="PANTHER" id="PTHR31218">
    <property type="entry name" value="WAT1-RELATED PROTEIN"/>
    <property type="match status" value="1"/>
</dbReference>
<evidence type="ECO:0000256" key="6">
    <source>
        <dbReference type="RuleBase" id="RU363077"/>
    </source>
</evidence>
<proteinExistence type="inferred from homology"/>
<evidence type="ECO:0000259" key="7">
    <source>
        <dbReference type="Pfam" id="PF00892"/>
    </source>
</evidence>
<evidence type="ECO:0000256" key="3">
    <source>
        <dbReference type="ARBA" id="ARBA00022692"/>
    </source>
</evidence>